<dbReference type="GO" id="GO:0005886">
    <property type="term" value="C:plasma membrane"/>
    <property type="evidence" value="ECO:0007669"/>
    <property type="project" value="UniProtKB-SubCell"/>
</dbReference>
<evidence type="ECO:0000256" key="2">
    <source>
        <dbReference type="ARBA" id="ARBA00022475"/>
    </source>
</evidence>
<gene>
    <name evidence="9" type="ORF">HYY65_04140</name>
</gene>
<feature type="domain" description="VTT" evidence="8">
    <location>
        <begin position="31"/>
        <end position="131"/>
    </location>
</feature>
<proteinExistence type="predicted"/>
<dbReference type="PANTHER" id="PTHR42709:SF6">
    <property type="entry name" value="UNDECAPRENYL PHOSPHATE TRANSPORTER A"/>
    <property type="match status" value="1"/>
</dbReference>
<evidence type="ECO:0000256" key="3">
    <source>
        <dbReference type="ARBA" id="ARBA00022692"/>
    </source>
</evidence>
<dbReference type="EMBL" id="JACPSX010000072">
    <property type="protein sequence ID" value="MBI3014260.1"/>
    <property type="molecule type" value="Genomic_DNA"/>
</dbReference>
<evidence type="ECO:0000256" key="1">
    <source>
        <dbReference type="ARBA" id="ARBA00004651"/>
    </source>
</evidence>
<keyword evidence="2" id="KW-1003">Cell membrane</keyword>
<sequence>MSIELLLDSFVRHGYWILFGAILLDNAGLPLPGELFLMTFGALARMGQVDPVSGLLVAWLAALIGDSIGYWMGRLGGHGLLKLYCRLTLGSGDCMENALDFYRRRGPAAVILGRFIVGVRGFLFPLAGSARGSPDLGRRVPIHWVQRGVAAARFSSPVSGRFQDPGRSSRRRPPRFPVHKTLPAPAPRAGPPASGDGTAGRGAPGLSGCAGGRRLLSAR</sequence>
<dbReference type="Proteomes" id="UP000741360">
    <property type="component" value="Unassembled WGS sequence"/>
</dbReference>
<keyword evidence="3 7" id="KW-0812">Transmembrane</keyword>
<keyword evidence="4 7" id="KW-1133">Transmembrane helix</keyword>
<evidence type="ECO:0000313" key="10">
    <source>
        <dbReference type="Proteomes" id="UP000741360"/>
    </source>
</evidence>
<feature type="compositionally biased region" description="Gly residues" evidence="6">
    <location>
        <begin position="197"/>
        <end position="211"/>
    </location>
</feature>
<dbReference type="AlphaFoldDB" id="A0A932M049"/>
<organism evidence="9 10">
    <name type="scientific">Tectimicrobiota bacterium</name>
    <dbReference type="NCBI Taxonomy" id="2528274"/>
    <lineage>
        <taxon>Bacteria</taxon>
        <taxon>Pseudomonadati</taxon>
        <taxon>Nitrospinota/Tectimicrobiota group</taxon>
        <taxon>Candidatus Tectimicrobiota</taxon>
    </lineage>
</organism>
<feature type="region of interest" description="Disordered" evidence="6">
    <location>
        <begin position="157"/>
        <end position="219"/>
    </location>
</feature>
<evidence type="ECO:0000256" key="6">
    <source>
        <dbReference type="SAM" id="MobiDB-lite"/>
    </source>
</evidence>
<dbReference type="Pfam" id="PF09335">
    <property type="entry name" value="VTT_dom"/>
    <property type="match status" value="1"/>
</dbReference>
<evidence type="ECO:0000256" key="4">
    <source>
        <dbReference type="ARBA" id="ARBA00022989"/>
    </source>
</evidence>
<dbReference type="InterPro" id="IPR051311">
    <property type="entry name" value="DedA_domain"/>
</dbReference>
<evidence type="ECO:0000313" key="9">
    <source>
        <dbReference type="EMBL" id="MBI3014260.1"/>
    </source>
</evidence>
<feature type="compositionally biased region" description="Basic residues" evidence="6">
    <location>
        <begin position="168"/>
        <end position="178"/>
    </location>
</feature>
<feature type="transmembrane region" description="Helical" evidence="7">
    <location>
        <begin position="15"/>
        <end position="40"/>
    </location>
</feature>
<keyword evidence="5 7" id="KW-0472">Membrane</keyword>
<evidence type="ECO:0000256" key="5">
    <source>
        <dbReference type="ARBA" id="ARBA00023136"/>
    </source>
</evidence>
<protein>
    <submittedName>
        <fullName evidence="9">DedA family protein</fullName>
    </submittedName>
</protein>
<reference evidence="9" key="1">
    <citation type="submission" date="2020-07" db="EMBL/GenBank/DDBJ databases">
        <title>Huge and variable diversity of episymbiotic CPR bacteria and DPANN archaea in groundwater ecosystems.</title>
        <authorList>
            <person name="He C.Y."/>
            <person name="Keren R."/>
            <person name="Whittaker M."/>
            <person name="Farag I.F."/>
            <person name="Doudna J."/>
            <person name="Cate J.H.D."/>
            <person name="Banfield J.F."/>
        </authorList>
    </citation>
    <scope>NUCLEOTIDE SEQUENCE</scope>
    <source>
        <strain evidence="9">NC_groundwater_717_Ag_S-0.2um_59_8</strain>
    </source>
</reference>
<feature type="transmembrane region" description="Helical" evidence="7">
    <location>
        <begin position="52"/>
        <end position="73"/>
    </location>
</feature>
<dbReference type="InterPro" id="IPR032816">
    <property type="entry name" value="VTT_dom"/>
</dbReference>
<comment type="caution">
    <text evidence="9">The sequence shown here is derived from an EMBL/GenBank/DDBJ whole genome shotgun (WGS) entry which is preliminary data.</text>
</comment>
<evidence type="ECO:0000256" key="7">
    <source>
        <dbReference type="SAM" id="Phobius"/>
    </source>
</evidence>
<name>A0A932M049_UNCTE</name>
<evidence type="ECO:0000259" key="8">
    <source>
        <dbReference type="Pfam" id="PF09335"/>
    </source>
</evidence>
<dbReference type="PANTHER" id="PTHR42709">
    <property type="entry name" value="ALKALINE PHOSPHATASE LIKE PROTEIN"/>
    <property type="match status" value="1"/>
</dbReference>
<comment type="subcellular location">
    <subcellularLocation>
        <location evidence="1">Cell membrane</location>
        <topology evidence="1">Multi-pass membrane protein</topology>
    </subcellularLocation>
</comment>
<accession>A0A932M049</accession>